<comment type="caution">
    <text evidence="4">The sequence shown here is derived from an EMBL/GenBank/DDBJ whole genome shotgun (WGS) entry which is preliminary data.</text>
</comment>
<accession>A0AAV2ZGU5</accession>
<feature type="domain" description="Ig-like" evidence="3">
    <location>
        <begin position="1"/>
        <end position="92"/>
    </location>
</feature>
<evidence type="ECO:0000259" key="3">
    <source>
        <dbReference type="PROSITE" id="PS50835"/>
    </source>
</evidence>
<dbReference type="PANTHER" id="PTHR23268:SF124">
    <property type="entry name" value="IG-LIKE DOMAIN-CONTAINING PROTEIN"/>
    <property type="match status" value="1"/>
</dbReference>
<dbReference type="GO" id="GO:0007166">
    <property type="term" value="P:cell surface receptor signaling pathway"/>
    <property type="evidence" value="ECO:0007669"/>
    <property type="project" value="TreeGrafter"/>
</dbReference>
<dbReference type="InterPro" id="IPR007110">
    <property type="entry name" value="Ig-like_dom"/>
</dbReference>
<keyword evidence="1" id="KW-0732">Signal</keyword>
<reference evidence="4" key="1">
    <citation type="thesis" date="2020" institute="ProQuest LLC" country="789 East Eisenhower Parkway, Ann Arbor, MI, USA">
        <title>Comparative Genomics and Chromosome Evolution.</title>
        <authorList>
            <person name="Mudd A.B."/>
        </authorList>
    </citation>
    <scope>NUCLEOTIDE SEQUENCE</scope>
    <source>
        <strain evidence="4">1538</strain>
        <tissue evidence="4">Blood</tissue>
    </source>
</reference>
<keyword evidence="5" id="KW-1185">Reference proteome</keyword>
<dbReference type="InterPro" id="IPR013783">
    <property type="entry name" value="Ig-like_fold"/>
</dbReference>
<dbReference type="Pfam" id="PF07686">
    <property type="entry name" value="V-set"/>
    <property type="match status" value="1"/>
</dbReference>
<name>A0AAV2ZGU5_PYXAD</name>
<keyword evidence="2" id="KW-0391">Immunity</keyword>
<evidence type="ECO:0000313" key="4">
    <source>
        <dbReference type="EMBL" id="DBA14786.1"/>
    </source>
</evidence>
<sequence length="112" mass="13075">MLCEHDDKTGSYNMYWYQQKPDGMKLIALSYGMNTPTVEEEFRGKWEMTRPDTLYSQLIKKETAAEDMAVYFCASSEHSHKYQRMGQHKTITLQYLDVISSHFHLQGALLCP</sequence>
<evidence type="ECO:0000256" key="2">
    <source>
        <dbReference type="ARBA" id="ARBA00022859"/>
    </source>
</evidence>
<dbReference type="GO" id="GO:0002376">
    <property type="term" value="P:immune system process"/>
    <property type="evidence" value="ECO:0007669"/>
    <property type="project" value="UniProtKB-KW"/>
</dbReference>
<dbReference type="InterPro" id="IPR050413">
    <property type="entry name" value="TCR_beta_variable"/>
</dbReference>
<dbReference type="PANTHER" id="PTHR23268">
    <property type="entry name" value="T-CELL RECEPTOR BETA CHAIN"/>
    <property type="match status" value="1"/>
</dbReference>
<dbReference type="AlphaFoldDB" id="A0AAV2ZGU5"/>
<organism evidence="4 5">
    <name type="scientific">Pyxicephalus adspersus</name>
    <name type="common">African bullfrog</name>
    <dbReference type="NCBI Taxonomy" id="30357"/>
    <lineage>
        <taxon>Eukaryota</taxon>
        <taxon>Metazoa</taxon>
        <taxon>Chordata</taxon>
        <taxon>Craniata</taxon>
        <taxon>Vertebrata</taxon>
        <taxon>Euteleostomi</taxon>
        <taxon>Amphibia</taxon>
        <taxon>Batrachia</taxon>
        <taxon>Anura</taxon>
        <taxon>Neobatrachia</taxon>
        <taxon>Ranoidea</taxon>
        <taxon>Pyxicephalidae</taxon>
        <taxon>Pyxicephalinae</taxon>
        <taxon>Pyxicephalus</taxon>
    </lineage>
</organism>
<gene>
    <name evidence="4" type="ORF">GDO54_004072</name>
</gene>
<dbReference type="SUPFAM" id="SSF48726">
    <property type="entry name" value="Immunoglobulin"/>
    <property type="match status" value="1"/>
</dbReference>
<protein>
    <recommendedName>
        <fullName evidence="3">Ig-like domain-containing protein</fullName>
    </recommendedName>
</protein>
<dbReference type="PROSITE" id="PS50835">
    <property type="entry name" value="IG_LIKE"/>
    <property type="match status" value="1"/>
</dbReference>
<dbReference type="InterPro" id="IPR013106">
    <property type="entry name" value="Ig_V-set"/>
</dbReference>
<evidence type="ECO:0000256" key="1">
    <source>
        <dbReference type="ARBA" id="ARBA00022729"/>
    </source>
</evidence>
<dbReference type="InterPro" id="IPR036179">
    <property type="entry name" value="Ig-like_dom_sf"/>
</dbReference>
<dbReference type="GO" id="GO:0005886">
    <property type="term" value="C:plasma membrane"/>
    <property type="evidence" value="ECO:0007669"/>
    <property type="project" value="TreeGrafter"/>
</dbReference>
<evidence type="ECO:0000313" key="5">
    <source>
        <dbReference type="Proteomes" id="UP001181693"/>
    </source>
</evidence>
<dbReference type="Gene3D" id="2.60.40.10">
    <property type="entry name" value="Immunoglobulins"/>
    <property type="match status" value="1"/>
</dbReference>
<dbReference type="EMBL" id="DYDO01000012">
    <property type="protein sequence ID" value="DBA14786.1"/>
    <property type="molecule type" value="Genomic_DNA"/>
</dbReference>
<proteinExistence type="predicted"/>
<dbReference type="Proteomes" id="UP001181693">
    <property type="component" value="Unassembled WGS sequence"/>
</dbReference>